<evidence type="ECO:0000313" key="2">
    <source>
        <dbReference type="EMBL" id="CAK9021014.1"/>
    </source>
</evidence>
<proteinExistence type="predicted"/>
<dbReference type="EMBL" id="CAXAMN010007277">
    <property type="protein sequence ID" value="CAK9021014.1"/>
    <property type="molecule type" value="Genomic_DNA"/>
</dbReference>
<organism evidence="2 3">
    <name type="scientific">Durusdinium trenchii</name>
    <dbReference type="NCBI Taxonomy" id="1381693"/>
    <lineage>
        <taxon>Eukaryota</taxon>
        <taxon>Sar</taxon>
        <taxon>Alveolata</taxon>
        <taxon>Dinophyceae</taxon>
        <taxon>Suessiales</taxon>
        <taxon>Symbiodiniaceae</taxon>
        <taxon>Durusdinium</taxon>
    </lineage>
</organism>
<name>A0ABP0K2N1_9DINO</name>
<comment type="caution">
    <text evidence="2">The sequence shown here is derived from an EMBL/GenBank/DDBJ whole genome shotgun (WGS) entry which is preliminary data.</text>
</comment>
<keyword evidence="3" id="KW-1185">Reference proteome</keyword>
<feature type="region of interest" description="Disordered" evidence="1">
    <location>
        <begin position="99"/>
        <end position="149"/>
    </location>
</feature>
<dbReference type="Proteomes" id="UP001642484">
    <property type="component" value="Unassembled WGS sequence"/>
</dbReference>
<reference evidence="2 3" key="1">
    <citation type="submission" date="2024-02" db="EMBL/GenBank/DDBJ databases">
        <authorList>
            <person name="Chen Y."/>
            <person name="Shah S."/>
            <person name="Dougan E. K."/>
            <person name="Thang M."/>
            <person name="Chan C."/>
        </authorList>
    </citation>
    <scope>NUCLEOTIDE SEQUENCE [LARGE SCALE GENOMIC DNA]</scope>
</reference>
<evidence type="ECO:0000256" key="1">
    <source>
        <dbReference type="SAM" id="MobiDB-lite"/>
    </source>
</evidence>
<accession>A0ABP0K2N1</accession>
<gene>
    <name evidence="2" type="ORF">CCMP2556_LOCUS14296</name>
</gene>
<feature type="compositionally biased region" description="Low complexity" evidence="1">
    <location>
        <begin position="125"/>
        <end position="134"/>
    </location>
</feature>
<protein>
    <submittedName>
        <fullName evidence="2">Uncharacterized protein</fullName>
    </submittedName>
</protein>
<sequence>MVRTCKGFVAEGALRPCVFNSTHVGHAAQPPRGFLRCIFCDLERLDDILETPGVRSNVAARLRAFKAQDLEVFHVALARLGEVTADTAELEALADAMPDCALGRPPRKRPAASAPQPERSRSRSRSSSLTSSAHSRSDPCIAEAREPSS</sequence>
<evidence type="ECO:0000313" key="3">
    <source>
        <dbReference type="Proteomes" id="UP001642484"/>
    </source>
</evidence>